<evidence type="ECO:0000313" key="5">
    <source>
        <dbReference type="Proteomes" id="UP000727490"/>
    </source>
</evidence>
<evidence type="ECO:0000313" key="3">
    <source>
        <dbReference type="EMBL" id="MBW3469589.1"/>
    </source>
</evidence>
<evidence type="ECO:0000259" key="1">
    <source>
        <dbReference type="Pfam" id="PF00027"/>
    </source>
</evidence>
<proteinExistence type="predicted"/>
<dbReference type="Pfam" id="PF00027">
    <property type="entry name" value="cNMP_binding"/>
    <property type="match status" value="1"/>
</dbReference>
<reference evidence="2 5" key="2">
    <citation type="journal article" date="2020" name="Syst. Appl. Microbiol.">
        <title>Arthrospiribacter ruber gen. nov., sp. nov., a novel bacterium isolated from Arthrospira cultures.</title>
        <authorList>
            <person name="Waleron M."/>
            <person name="Misztak A."/>
            <person name="Waleron M.M."/>
            <person name="Furmaniak M."/>
            <person name="Mrozik A."/>
            <person name="Waleron K."/>
        </authorList>
    </citation>
    <scope>NUCLEOTIDE SEQUENCE [LARGE SCALE GENOMIC DNA]</scope>
    <source>
        <strain evidence="2 5">DPMB0001</strain>
    </source>
</reference>
<keyword evidence="5" id="KW-1185">Reference proteome</keyword>
<evidence type="ECO:0000313" key="2">
    <source>
        <dbReference type="EMBL" id="MBW3466797.1"/>
    </source>
</evidence>
<dbReference type="RefSeq" id="WP_219287015.1">
    <property type="nucleotide sequence ID" value="NZ_RPHB01000002.1"/>
</dbReference>
<sequence>MHQALFDTVEQMIPMTAKDKELCLQYFRPFTYSKGELIEKAGTVHDYQNFIVSGHMRNFHVNEKGLEVTVDINEGPRFFSSYLAMMERRPSDENLQCITACDILRVKRDDINIMLKESTILKDYTILILQHFLEEDKKRLTEMGNLTAEERYRAFVQKNPMINRNVPLVYIASFLGIRPESLSRIRRQLIS</sequence>
<protein>
    <submittedName>
        <fullName evidence="2">Crp/Fnr family transcriptional regulator</fullName>
    </submittedName>
</protein>
<dbReference type="EMBL" id="RPHB01000008">
    <property type="protein sequence ID" value="MBW3469589.1"/>
    <property type="molecule type" value="Genomic_DNA"/>
</dbReference>
<dbReference type="EMBL" id="RPHB01000013">
    <property type="protein sequence ID" value="MBW3470336.1"/>
    <property type="molecule type" value="Genomic_DNA"/>
</dbReference>
<dbReference type="Proteomes" id="UP000727490">
    <property type="component" value="Unassembled WGS sequence"/>
</dbReference>
<gene>
    <name evidence="2" type="ORF">EGN73_03065</name>
    <name evidence="3" type="ORF">EGN73_17465</name>
    <name evidence="4" type="ORF">EGN73_21355</name>
</gene>
<organism evidence="2 5">
    <name type="scientific">Arthrospiribacter ruber</name>
    <dbReference type="NCBI Taxonomy" id="2487934"/>
    <lineage>
        <taxon>Bacteria</taxon>
        <taxon>Pseudomonadati</taxon>
        <taxon>Bacteroidota</taxon>
        <taxon>Cytophagia</taxon>
        <taxon>Cytophagales</taxon>
        <taxon>Cyclobacteriaceae</taxon>
        <taxon>Arthrospiribacter</taxon>
    </lineage>
</organism>
<dbReference type="AlphaFoldDB" id="A0A951MBG5"/>
<feature type="domain" description="Cyclic nucleotide-binding" evidence="1">
    <location>
        <begin position="31"/>
        <end position="117"/>
    </location>
</feature>
<evidence type="ECO:0000313" key="4">
    <source>
        <dbReference type="EMBL" id="MBW3470336.1"/>
    </source>
</evidence>
<accession>A0A951MBG5</accession>
<dbReference type="EMBL" id="RPHB01000002">
    <property type="protein sequence ID" value="MBW3466797.1"/>
    <property type="molecule type" value="Genomic_DNA"/>
</dbReference>
<reference evidence="2" key="1">
    <citation type="submission" date="2018-11" db="EMBL/GenBank/DDBJ databases">
        <authorList>
            <person name="Misztak A.E."/>
            <person name="Waleron M."/>
            <person name="Waleron K.F."/>
        </authorList>
    </citation>
    <scope>NUCLEOTIDE SEQUENCE</scope>
    <source>
        <strain evidence="2">DPMB0001</strain>
    </source>
</reference>
<dbReference type="InterPro" id="IPR000595">
    <property type="entry name" value="cNMP-bd_dom"/>
</dbReference>
<comment type="caution">
    <text evidence="2">The sequence shown here is derived from an EMBL/GenBank/DDBJ whole genome shotgun (WGS) entry which is preliminary data.</text>
</comment>
<name>A0A951MBG5_9BACT</name>